<dbReference type="PANTHER" id="PTHR40055">
    <property type="entry name" value="TRANSCRIPTIONAL REGULATOR YGIV-RELATED"/>
    <property type="match status" value="1"/>
</dbReference>
<evidence type="ECO:0000256" key="3">
    <source>
        <dbReference type="ARBA" id="ARBA00023163"/>
    </source>
</evidence>
<dbReference type="InterPro" id="IPR020449">
    <property type="entry name" value="Tscrpt_reg_AraC-type_HTH"/>
</dbReference>
<dbReference type="InterPro" id="IPR029442">
    <property type="entry name" value="GyrI-like"/>
</dbReference>
<dbReference type="PRINTS" id="PR00032">
    <property type="entry name" value="HTHARAC"/>
</dbReference>
<dbReference type="SMART" id="SM00342">
    <property type="entry name" value="HTH_ARAC"/>
    <property type="match status" value="1"/>
</dbReference>
<dbReference type="InterPro" id="IPR050908">
    <property type="entry name" value="SmbC-like"/>
</dbReference>
<keyword evidence="2" id="KW-0238">DNA-binding</keyword>
<gene>
    <name evidence="5" type="ORF">ISS97_10420</name>
</gene>
<dbReference type="EMBL" id="JADIKD010000010">
    <property type="protein sequence ID" value="MFK2917673.1"/>
    <property type="molecule type" value="Genomic_DNA"/>
</dbReference>
<dbReference type="Gene3D" id="1.10.10.60">
    <property type="entry name" value="Homeodomain-like"/>
    <property type="match status" value="2"/>
</dbReference>
<evidence type="ECO:0000313" key="6">
    <source>
        <dbReference type="Proteomes" id="UP001620408"/>
    </source>
</evidence>
<evidence type="ECO:0000256" key="2">
    <source>
        <dbReference type="ARBA" id="ARBA00023125"/>
    </source>
</evidence>
<dbReference type="InterPro" id="IPR011256">
    <property type="entry name" value="Reg_factor_effector_dom_sf"/>
</dbReference>
<dbReference type="Pfam" id="PF12833">
    <property type="entry name" value="HTH_18"/>
    <property type="match status" value="1"/>
</dbReference>
<dbReference type="RefSeq" id="WP_379986756.1">
    <property type="nucleotide sequence ID" value="NZ_JADIKD010000010.1"/>
</dbReference>
<dbReference type="Proteomes" id="UP001620408">
    <property type="component" value="Unassembled WGS sequence"/>
</dbReference>
<reference evidence="5 6" key="1">
    <citation type="submission" date="2020-10" db="EMBL/GenBank/DDBJ databases">
        <title>Phylogeny of dyella-like bacteria.</title>
        <authorList>
            <person name="Fu J."/>
        </authorList>
    </citation>
    <scope>NUCLEOTIDE SEQUENCE [LARGE SCALE GENOMIC DNA]</scope>
    <source>
        <strain evidence="5 6">BB4</strain>
    </source>
</reference>
<comment type="caution">
    <text evidence="5">The sequence shown here is derived from an EMBL/GenBank/DDBJ whole genome shotgun (WGS) entry which is preliminary data.</text>
</comment>
<dbReference type="InterPro" id="IPR009057">
    <property type="entry name" value="Homeodomain-like_sf"/>
</dbReference>
<proteinExistence type="predicted"/>
<keyword evidence="3" id="KW-0804">Transcription</keyword>
<dbReference type="Pfam" id="PF06445">
    <property type="entry name" value="GyrI-like"/>
    <property type="match status" value="1"/>
</dbReference>
<dbReference type="Gene3D" id="3.20.80.10">
    <property type="entry name" value="Regulatory factor, effector binding domain"/>
    <property type="match status" value="1"/>
</dbReference>
<dbReference type="PANTHER" id="PTHR40055:SF1">
    <property type="entry name" value="TRANSCRIPTIONAL REGULATOR YGIV-RELATED"/>
    <property type="match status" value="1"/>
</dbReference>
<dbReference type="InterPro" id="IPR018062">
    <property type="entry name" value="HTH_AraC-typ_CS"/>
</dbReference>
<dbReference type="InterPro" id="IPR010499">
    <property type="entry name" value="AraC_E-bd"/>
</dbReference>
<dbReference type="SUPFAM" id="SSF55136">
    <property type="entry name" value="Probable bacterial effector-binding domain"/>
    <property type="match status" value="1"/>
</dbReference>
<dbReference type="PROSITE" id="PS00041">
    <property type="entry name" value="HTH_ARAC_FAMILY_1"/>
    <property type="match status" value="1"/>
</dbReference>
<name>A0ABW8K7D7_9GAMM</name>
<evidence type="ECO:0000256" key="1">
    <source>
        <dbReference type="ARBA" id="ARBA00023015"/>
    </source>
</evidence>
<organism evidence="5 6">
    <name type="scientific">Dyella koreensis</name>
    <dbReference type="NCBI Taxonomy" id="311235"/>
    <lineage>
        <taxon>Bacteria</taxon>
        <taxon>Pseudomonadati</taxon>
        <taxon>Pseudomonadota</taxon>
        <taxon>Gammaproteobacteria</taxon>
        <taxon>Lysobacterales</taxon>
        <taxon>Rhodanobacteraceae</taxon>
        <taxon>Dyella</taxon>
    </lineage>
</organism>
<dbReference type="InterPro" id="IPR018060">
    <property type="entry name" value="HTH_AraC"/>
</dbReference>
<protein>
    <submittedName>
        <fullName evidence="5">AraC family transcriptional regulator</fullName>
    </submittedName>
</protein>
<keyword evidence="6" id="KW-1185">Reference proteome</keyword>
<keyword evidence="1" id="KW-0805">Transcription regulation</keyword>
<accession>A0ABW8K7D7</accession>
<evidence type="ECO:0000313" key="5">
    <source>
        <dbReference type="EMBL" id="MFK2917673.1"/>
    </source>
</evidence>
<evidence type="ECO:0000259" key="4">
    <source>
        <dbReference type="PROSITE" id="PS01124"/>
    </source>
</evidence>
<dbReference type="PROSITE" id="PS01124">
    <property type="entry name" value="HTH_ARAC_FAMILY_2"/>
    <property type="match status" value="1"/>
</dbReference>
<dbReference type="SUPFAM" id="SSF46689">
    <property type="entry name" value="Homeodomain-like"/>
    <property type="match status" value="1"/>
</dbReference>
<feature type="domain" description="HTH araC/xylS-type" evidence="4">
    <location>
        <begin position="14"/>
        <end position="115"/>
    </location>
</feature>
<sequence>MKNRTRNDYLQRIDRVIALLEQTVNEGDDLPDPARLAEVAHLSPFHFHRVYRALTGETLGNTVLRLRLLRALRLLADPAQSVTEAALAVGYETPQAFARAFRQAFDATPTEWRGQQEQLDEAIERMSRAPADSTRAPALLQVEVVSVEPFRVVAVRHRGNYDDLGEAYAGLFEWAVEQGVIEQFIGIYGVPVSDQRDTPPDACEFDCALAFDRDVAPGEGMQVLPLGGGRWARHRHVGAYLGTGLDEATDALLAQWLPASGYRLRDAPVFHHYLDDPEQTPEAMLRTDIYVPLS</sequence>
<dbReference type="SMART" id="SM00871">
    <property type="entry name" value="AraC_E_bind"/>
    <property type="match status" value="1"/>
</dbReference>